<dbReference type="PANTHER" id="PTHR30401:SF0">
    <property type="entry name" value="TRNA 2-SELENOURIDINE SYNTHASE"/>
    <property type="match status" value="1"/>
</dbReference>
<dbReference type="InterPro" id="IPR017582">
    <property type="entry name" value="SelU"/>
</dbReference>
<dbReference type="Gene3D" id="3.40.250.10">
    <property type="entry name" value="Rhodanese-like domain"/>
    <property type="match status" value="1"/>
</dbReference>
<dbReference type="EMBL" id="JADQAZ010000002">
    <property type="protein sequence ID" value="MBT0958342.1"/>
    <property type="molecule type" value="Genomic_DNA"/>
</dbReference>
<dbReference type="SUPFAM" id="SSF52821">
    <property type="entry name" value="Rhodanese/Cell cycle control phosphatase"/>
    <property type="match status" value="1"/>
</dbReference>
<accession>A0AAP2CPU0</accession>
<keyword evidence="4" id="KW-1185">Reference proteome</keyword>
<dbReference type="Pfam" id="PF00581">
    <property type="entry name" value="Rhodanese"/>
    <property type="match status" value="1"/>
</dbReference>
<protein>
    <submittedName>
        <fullName evidence="3">tRNA 2-selenouridine(34) synthase MnmH</fullName>
    </submittedName>
</protein>
<dbReference type="NCBIfam" id="NF008750">
    <property type="entry name" value="PRK11784.1-2"/>
    <property type="match status" value="1"/>
</dbReference>
<proteinExistence type="predicted"/>
<dbReference type="InterPro" id="IPR001763">
    <property type="entry name" value="Rhodanese-like_dom"/>
</dbReference>
<dbReference type="RefSeq" id="WP_327794546.1">
    <property type="nucleotide sequence ID" value="NZ_JADQAZ010000002.1"/>
</dbReference>
<evidence type="ECO:0000313" key="4">
    <source>
        <dbReference type="Proteomes" id="UP001315686"/>
    </source>
</evidence>
<dbReference type="NCBIfam" id="NF008752">
    <property type="entry name" value="PRK11784.1-4"/>
    <property type="match status" value="1"/>
</dbReference>
<organism evidence="3 4">
    <name type="scientific">Harenicola maris</name>
    <dbReference type="NCBI Taxonomy" id="2841044"/>
    <lineage>
        <taxon>Bacteria</taxon>
        <taxon>Pseudomonadati</taxon>
        <taxon>Pseudomonadota</taxon>
        <taxon>Alphaproteobacteria</taxon>
        <taxon>Rhodobacterales</taxon>
        <taxon>Paracoccaceae</taxon>
        <taxon>Harenicola</taxon>
    </lineage>
</organism>
<reference evidence="3 4" key="1">
    <citation type="journal article" date="2021" name="Arch. Microbiol.">
        <title>Harenicola maris gen. nov., sp. nov. isolated from the Sea of Japan shallow sediments.</title>
        <authorList>
            <person name="Romanenko L.A."/>
            <person name="Kurilenko V.V."/>
            <person name="Chernysheva N.Y."/>
            <person name="Tekutyeva L.A."/>
            <person name="Velansky P.V."/>
            <person name="Svetashev V.I."/>
            <person name="Isaeva M.P."/>
        </authorList>
    </citation>
    <scope>NUCLEOTIDE SEQUENCE [LARGE SCALE GENOMIC DNA]</scope>
    <source>
        <strain evidence="3 4">KMM 3653</strain>
    </source>
</reference>
<dbReference type="InterPro" id="IPR036873">
    <property type="entry name" value="Rhodanese-like_dom_sf"/>
</dbReference>
<evidence type="ECO:0000256" key="1">
    <source>
        <dbReference type="ARBA" id="ARBA00023266"/>
    </source>
</evidence>
<dbReference type="PROSITE" id="PS50206">
    <property type="entry name" value="RHODANESE_3"/>
    <property type="match status" value="1"/>
</dbReference>
<comment type="caution">
    <text evidence="3">The sequence shown here is derived from an EMBL/GenBank/DDBJ whole genome shotgun (WGS) entry which is preliminary data.</text>
</comment>
<dbReference type="GO" id="GO:0002098">
    <property type="term" value="P:tRNA wobble uridine modification"/>
    <property type="evidence" value="ECO:0007669"/>
    <property type="project" value="InterPro"/>
</dbReference>
<dbReference type="Proteomes" id="UP001315686">
    <property type="component" value="Unassembled WGS sequence"/>
</dbReference>
<dbReference type="NCBIfam" id="TIGR03167">
    <property type="entry name" value="tRNA_sel_U_synt"/>
    <property type="match status" value="1"/>
</dbReference>
<evidence type="ECO:0000313" key="3">
    <source>
        <dbReference type="EMBL" id="MBT0958342.1"/>
    </source>
</evidence>
<gene>
    <name evidence="3" type="primary">mnmH</name>
    <name evidence="3" type="ORF">IV417_13195</name>
</gene>
<sequence>MAFPLTDLNALDALPFDTVIDVRSPAEYAEDHVPGAISLPALSNAQRAEVGTIYVQDSPFRARKLGAAMVARNAAAHIEGPLAGKDGGWQPLVYCWRGGQRSGSFTSILTQIGWRAQVLQGGYQSYRRLIVRALYEEALTHRFVLLDGNTGTGKTELLHMVAARGGQVLDLEGLANHRGSLLGARAGGQPGQKGFETSLAARLRALDPARTVLVEAESSKIGKVILPPMVWAAMQSAPRLHLRASAADRAAYLARTYAELSSDPAELQRVIGGLVPYQGHERVGAWQALITEGAFRKLALELITRHYDSRYAKSRERLPAPAATLDLTLDARGMARAADAIAAHLEAARL</sequence>
<name>A0AAP2CPU0_9RHOB</name>
<dbReference type="AlphaFoldDB" id="A0AAP2CPU0"/>
<dbReference type="PROSITE" id="PS00380">
    <property type="entry name" value="RHODANESE_1"/>
    <property type="match status" value="1"/>
</dbReference>
<dbReference type="InterPro" id="IPR001307">
    <property type="entry name" value="Thiosulphate_STrfase_CS"/>
</dbReference>
<feature type="domain" description="Rhodanese" evidence="2">
    <location>
        <begin position="13"/>
        <end position="131"/>
    </location>
</feature>
<keyword evidence="1" id="KW-0711">Selenium</keyword>
<dbReference type="GO" id="GO:0004792">
    <property type="term" value="F:thiosulfate-cyanide sulfurtransferase activity"/>
    <property type="evidence" value="ECO:0007669"/>
    <property type="project" value="InterPro"/>
</dbReference>
<dbReference type="GO" id="GO:0043828">
    <property type="term" value="F:tRNA 2-selenouridine synthase activity"/>
    <property type="evidence" value="ECO:0007669"/>
    <property type="project" value="InterPro"/>
</dbReference>
<dbReference type="SMART" id="SM00450">
    <property type="entry name" value="RHOD"/>
    <property type="match status" value="1"/>
</dbReference>
<dbReference type="Pfam" id="PF26341">
    <property type="entry name" value="AAA_SelU"/>
    <property type="match status" value="1"/>
</dbReference>
<evidence type="ECO:0000259" key="2">
    <source>
        <dbReference type="PROSITE" id="PS50206"/>
    </source>
</evidence>
<dbReference type="InterPro" id="IPR058840">
    <property type="entry name" value="AAA_SelU"/>
</dbReference>
<dbReference type="PANTHER" id="PTHR30401">
    <property type="entry name" value="TRNA 2-SELENOURIDINE SYNTHASE"/>
    <property type="match status" value="1"/>
</dbReference>